<dbReference type="AlphaFoldDB" id="A0A0F4TN49"/>
<organism evidence="2 3">
    <name type="scientific">Pseudomonas fluorescens</name>
    <dbReference type="NCBI Taxonomy" id="294"/>
    <lineage>
        <taxon>Bacteria</taxon>
        <taxon>Pseudomonadati</taxon>
        <taxon>Pseudomonadota</taxon>
        <taxon>Gammaproteobacteria</taxon>
        <taxon>Pseudomonadales</taxon>
        <taxon>Pseudomonadaceae</taxon>
        <taxon>Pseudomonas</taxon>
    </lineage>
</organism>
<dbReference type="Gene3D" id="3.30.460.10">
    <property type="entry name" value="Beta Polymerase, domain 2"/>
    <property type="match status" value="1"/>
</dbReference>
<dbReference type="EMBL" id="LACC01000017">
    <property type="protein sequence ID" value="KJZ45459.1"/>
    <property type="molecule type" value="Genomic_DNA"/>
</dbReference>
<evidence type="ECO:0000313" key="2">
    <source>
        <dbReference type="EMBL" id="KJZ45459.1"/>
    </source>
</evidence>
<dbReference type="InterPro" id="IPR043519">
    <property type="entry name" value="NT_sf"/>
</dbReference>
<evidence type="ECO:0000313" key="3">
    <source>
        <dbReference type="Proteomes" id="UP000033588"/>
    </source>
</evidence>
<proteinExistence type="predicted"/>
<dbReference type="OrthoDB" id="9803106at2"/>
<evidence type="ECO:0000259" key="1">
    <source>
        <dbReference type="Pfam" id="PF18765"/>
    </source>
</evidence>
<dbReference type="Proteomes" id="UP000033588">
    <property type="component" value="Unassembled WGS sequence"/>
</dbReference>
<dbReference type="InterPro" id="IPR041633">
    <property type="entry name" value="Polbeta"/>
</dbReference>
<dbReference type="Pfam" id="PF18765">
    <property type="entry name" value="Polbeta"/>
    <property type="match status" value="1"/>
</dbReference>
<dbReference type="PATRIC" id="fig|294.132.peg.1872"/>
<comment type="caution">
    <text evidence="2">The sequence shown here is derived from an EMBL/GenBank/DDBJ whole genome shotgun (WGS) entry which is preliminary data.</text>
</comment>
<name>A0A0F4TN49_PSEFL</name>
<dbReference type="RefSeq" id="WP_046041225.1">
    <property type="nucleotide sequence ID" value="NZ_LACC01000017.1"/>
</dbReference>
<reference evidence="2 3" key="1">
    <citation type="submission" date="2015-03" db="EMBL/GenBank/DDBJ databases">
        <title>Comparative genomics of Pseudomonas insights into diversity of traits involved in vanlence and defense.</title>
        <authorList>
            <person name="Qin Y."/>
        </authorList>
    </citation>
    <scope>NUCLEOTIDE SEQUENCE [LARGE SCALE GENOMIC DNA]</scope>
    <source>
        <strain evidence="2 3">C8</strain>
    </source>
</reference>
<gene>
    <name evidence="2" type="ORF">VC35_15445</name>
</gene>
<accession>A0A0F4TN49</accession>
<protein>
    <submittedName>
        <fullName evidence="2">DNA polymerase</fullName>
    </submittedName>
</protein>
<feature type="domain" description="Polymerase beta nucleotidyltransferase" evidence="1">
    <location>
        <begin position="17"/>
        <end position="104"/>
    </location>
</feature>
<dbReference type="CDD" id="cd05403">
    <property type="entry name" value="NT_KNTase_like"/>
    <property type="match status" value="1"/>
</dbReference>
<sequence>MNSLPDSGLPVAGVHAICQVFERYPGLTQAVLYGSRAKGTSRPGSDIDPTLKGELSDQELLNLYGDLDNLLLPYKFDLSLYRQLGNPGLLEHIELVGRVFYGRGQEC</sequence>
<dbReference type="SUPFAM" id="SSF81301">
    <property type="entry name" value="Nucleotidyltransferase"/>
    <property type="match status" value="1"/>
</dbReference>